<feature type="transmembrane region" description="Helical" evidence="2">
    <location>
        <begin position="20"/>
        <end position="40"/>
    </location>
</feature>
<dbReference type="EMBL" id="LGUC01000001">
    <property type="protein sequence ID" value="KPN30393.1"/>
    <property type="molecule type" value="Genomic_DNA"/>
</dbReference>
<feature type="transmembrane region" description="Helical" evidence="2">
    <location>
        <begin position="284"/>
        <end position="307"/>
    </location>
</feature>
<reference evidence="5" key="1">
    <citation type="submission" date="2013-11" db="EMBL/GenBank/DDBJ databases">
        <authorList>
            <person name="Hoang H.T."/>
            <person name="Killian M.L."/>
            <person name="Madson D.M."/>
            <person name="Arruda P.H.E."/>
            <person name="Sun D."/>
            <person name="Schwartz K.J."/>
            <person name="Yoon K."/>
        </authorList>
    </citation>
    <scope>NUCLEOTIDE SEQUENCE [LARGE SCALE GENOMIC DNA]</scope>
    <source>
        <strain evidence="5">CDK2</strain>
    </source>
</reference>
<evidence type="ECO:0000313" key="4">
    <source>
        <dbReference type="EMBL" id="KPN30393.1"/>
    </source>
</evidence>
<protein>
    <recommendedName>
        <fullName evidence="3">Glycosyltransferase RgtA/B/C/D-like domain-containing protein</fullName>
    </recommendedName>
</protein>
<dbReference type="Pfam" id="PF13231">
    <property type="entry name" value="PMT_2"/>
    <property type="match status" value="1"/>
</dbReference>
<feature type="compositionally biased region" description="Low complexity" evidence="1">
    <location>
        <begin position="378"/>
        <end position="392"/>
    </location>
</feature>
<evidence type="ECO:0000313" key="5">
    <source>
        <dbReference type="Proteomes" id="UP000050535"/>
    </source>
</evidence>
<dbReference type="Proteomes" id="UP000050535">
    <property type="component" value="Unassembled WGS sequence"/>
</dbReference>
<feature type="region of interest" description="Disordered" evidence="1">
    <location>
        <begin position="378"/>
        <end position="402"/>
    </location>
</feature>
<feature type="domain" description="Glycosyltransferase RgtA/B/C/D-like" evidence="3">
    <location>
        <begin position="67"/>
        <end position="191"/>
    </location>
</feature>
<sequence>MDRSSFPEALRRTDDTVRAVLLVVAAGLVARLLFLGQRVAHFDEGRVAYWALNYLETGEISYRYIVHGPLAQYADAWVFALLGANDFSMRLFVAVVGALLPLAALLFRGRLSDLETVLAAVLLSFNPILLYYSRFYRSSLLVAAFMFVAFGFGLRALDDARPRLLYPAFAFGALGFAAKENALVYLMCWVGAGALLLDFSLMNPRNYDSGLDAVLARIDPYVDALAGPDRSTDVILWTAVSVLTLLVLGYAALSGWPLTAIVAALVLLVALTMLVDLVHPEGAAIRWGGALLGSLGLFALVSLFFYAPRTVGAGVGLWDAVFDPTRFPALLDATWGDIRPGLEYWFGGSVEPKCGEETVIGGTSASWNTPSACWRTTRSSSSRSPWLGSSSPVTAATARAPW</sequence>
<dbReference type="InterPro" id="IPR038731">
    <property type="entry name" value="RgtA/B/C-like"/>
</dbReference>
<dbReference type="NCBIfam" id="TIGR03663">
    <property type="entry name" value="flippase activity-associated protein Agl23"/>
    <property type="match status" value="1"/>
</dbReference>
<evidence type="ECO:0000256" key="2">
    <source>
        <dbReference type="SAM" id="Phobius"/>
    </source>
</evidence>
<keyword evidence="2" id="KW-1133">Transmembrane helix</keyword>
<dbReference type="AlphaFoldDB" id="A0A0P7GNZ9"/>
<dbReference type="PATRIC" id="fig|699431.3.peg.1150"/>
<evidence type="ECO:0000256" key="1">
    <source>
        <dbReference type="SAM" id="MobiDB-lite"/>
    </source>
</evidence>
<feature type="transmembrane region" description="Helical" evidence="2">
    <location>
        <begin position="234"/>
        <end position="253"/>
    </location>
</feature>
<keyword evidence="5" id="KW-1185">Reference proteome</keyword>
<comment type="caution">
    <text evidence="4">The sequence shown here is derived from an EMBL/GenBank/DDBJ whole genome shotgun (WGS) entry which is preliminary data.</text>
</comment>
<gene>
    <name evidence="4" type="ORF">SY89_01122</name>
</gene>
<dbReference type="InterPro" id="IPR019962">
    <property type="entry name" value="CHP03663"/>
</dbReference>
<accession>A0A0P7GNZ9</accession>
<dbReference type="OrthoDB" id="313515at2157"/>
<feature type="transmembrane region" description="Helical" evidence="2">
    <location>
        <begin position="87"/>
        <end position="107"/>
    </location>
</feature>
<dbReference type="PANTHER" id="PTHR41710">
    <property type="entry name" value="GLYCOSYL TRANSFERASE, FAMILY 39"/>
    <property type="match status" value="1"/>
</dbReference>
<keyword evidence="2" id="KW-0812">Transmembrane</keyword>
<feature type="transmembrane region" description="Helical" evidence="2">
    <location>
        <begin position="260"/>
        <end position="278"/>
    </location>
</feature>
<proteinExistence type="predicted"/>
<keyword evidence="2" id="KW-0472">Membrane</keyword>
<dbReference type="STRING" id="699431.SY89_01122"/>
<feature type="transmembrane region" description="Helical" evidence="2">
    <location>
        <begin position="114"/>
        <end position="132"/>
    </location>
</feature>
<dbReference type="RefSeq" id="WP_054583382.1">
    <property type="nucleotide sequence ID" value="NZ_LGUC01000001.1"/>
</dbReference>
<name>A0A0P7GNZ9_9EURY</name>
<feature type="transmembrane region" description="Helical" evidence="2">
    <location>
        <begin position="164"/>
        <end position="197"/>
    </location>
</feature>
<organism evidence="4 5">
    <name type="scientific">Halolamina pelagica</name>
    <dbReference type="NCBI Taxonomy" id="699431"/>
    <lineage>
        <taxon>Archaea</taxon>
        <taxon>Methanobacteriati</taxon>
        <taxon>Methanobacteriota</taxon>
        <taxon>Stenosarchaea group</taxon>
        <taxon>Halobacteria</taxon>
        <taxon>Halobacteriales</taxon>
        <taxon>Haloferacaceae</taxon>
    </lineage>
</organism>
<feature type="transmembrane region" description="Helical" evidence="2">
    <location>
        <begin position="138"/>
        <end position="157"/>
    </location>
</feature>
<evidence type="ECO:0000259" key="3">
    <source>
        <dbReference type="Pfam" id="PF13231"/>
    </source>
</evidence>
<dbReference type="PANTHER" id="PTHR41710:SF2">
    <property type="entry name" value="GLYCOSYL TRANSFERASE FAMILY 39_83 DOMAIN-CONTAINING PROTEIN"/>
    <property type="match status" value="1"/>
</dbReference>